<evidence type="ECO:0000313" key="4">
    <source>
        <dbReference type="EnsemblMetazoa" id="AFAF002647-PA"/>
    </source>
</evidence>
<protein>
    <recommendedName>
        <fullName evidence="6">Leucine rich immune protein (Coil-less)</fullName>
    </recommendedName>
</protein>
<feature type="chain" id="PRO_5008132343" description="Leucine rich immune protein (Coil-less)" evidence="3">
    <location>
        <begin position="24"/>
        <end position="448"/>
    </location>
</feature>
<accession>A0A182Q418</accession>
<dbReference type="InterPro" id="IPR003591">
    <property type="entry name" value="Leu-rich_rpt_typical-subtyp"/>
</dbReference>
<dbReference type="GO" id="GO:0005615">
    <property type="term" value="C:extracellular space"/>
    <property type="evidence" value="ECO:0007669"/>
    <property type="project" value="TreeGrafter"/>
</dbReference>
<evidence type="ECO:0000256" key="2">
    <source>
        <dbReference type="ARBA" id="ARBA00022737"/>
    </source>
</evidence>
<dbReference type="VEuPathDB" id="VectorBase:AFAF002647"/>
<dbReference type="Gene3D" id="3.80.10.10">
    <property type="entry name" value="Ribonuclease Inhibitor"/>
    <property type="match status" value="2"/>
</dbReference>
<keyword evidence="5" id="KW-1185">Reference proteome</keyword>
<name>A0A182Q418_9DIPT</name>
<keyword evidence="2" id="KW-0677">Repeat</keyword>
<dbReference type="EMBL" id="AXCN02000381">
    <property type="status" value="NOT_ANNOTATED_CDS"/>
    <property type="molecule type" value="Genomic_DNA"/>
</dbReference>
<reference evidence="4" key="2">
    <citation type="submission" date="2020-05" db="UniProtKB">
        <authorList>
            <consortium name="EnsemblMetazoa"/>
        </authorList>
    </citation>
    <scope>IDENTIFICATION</scope>
    <source>
        <strain evidence="4">FAR1</strain>
    </source>
</reference>
<reference evidence="5" key="1">
    <citation type="submission" date="2014-01" db="EMBL/GenBank/DDBJ databases">
        <title>The Genome Sequence of Anopheles farauti FAR1 (V2).</title>
        <authorList>
            <consortium name="The Broad Institute Genomics Platform"/>
            <person name="Neafsey D.E."/>
            <person name="Besansky N."/>
            <person name="Howell P."/>
            <person name="Walton C."/>
            <person name="Young S.K."/>
            <person name="Zeng Q."/>
            <person name="Gargeya S."/>
            <person name="Fitzgerald M."/>
            <person name="Haas B."/>
            <person name="Abouelleil A."/>
            <person name="Allen A.W."/>
            <person name="Alvarado L."/>
            <person name="Arachchi H.M."/>
            <person name="Berlin A.M."/>
            <person name="Chapman S.B."/>
            <person name="Gainer-Dewar J."/>
            <person name="Goldberg J."/>
            <person name="Griggs A."/>
            <person name="Gujja S."/>
            <person name="Hansen M."/>
            <person name="Howarth C."/>
            <person name="Imamovic A."/>
            <person name="Ireland A."/>
            <person name="Larimer J."/>
            <person name="McCowan C."/>
            <person name="Murphy C."/>
            <person name="Pearson M."/>
            <person name="Poon T.W."/>
            <person name="Priest M."/>
            <person name="Roberts A."/>
            <person name="Saif S."/>
            <person name="Shea T."/>
            <person name="Sisk P."/>
            <person name="Sykes S."/>
            <person name="Wortman J."/>
            <person name="Nusbaum C."/>
            <person name="Birren B."/>
        </authorList>
    </citation>
    <scope>NUCLEOTIDE SEQUENCE [LARGE SCALE GENOMIC DNA]</scope>
    <source>
        <strain evidence="5">FAR1</strain>
    </source>
</reference>
<feature type="signal peptide" evidence="3">
    <location>
        <begin position="1"/>
        <end position="23"/>
    </location>
</feature>
<dbReference type="Proteomes" id="UP000075886">
    <property type="component" value="Unassembled WGS sequence"/>
</dbReference>
<organism evidence="4 5">
    <name type="scientific">Anopheles farauti</name>
    <dbReference type="NCBI Taxonomy" id="69004"/>
    <lineage>
        <taxon>Eukaryota</taxon>
        <taxon>Metazoa</taxon>
        <taxon>Ecdysozoa</taxon>
        <taxon>Arthropoda</taxon>
        <taxon>Hexapoda</taxon>
        <taxon>Insecta</taxon>
        <taxon>Pterygota</taxon>
        <taxon>Neoptera</taxon>
        <taxon>Endopterygota</taxon>
        <taxon>Diptera</taxon>
        <taxon>Nematocera</taxon>
        <taxon>Culicoidea</taxon>
        <taxon>Culicidae</taxon>
        <taxon>Anophelinae</taxon>
        <taxon>Anopheles</taxon>
    </lineage>
</organism>
<evidence type="ECO:0008006" key="6">
    <source>
        <dbReference type="Google" id="ProtNLM"/>
    </source>
</evidence>
<dbReference type="PANTHER" id="PTHR45712:SF22">
    <property type="entry name" value="INSULIN-LIKE GROWTH FACTOR-BINDING PROTEIN COMPLEX ACID LABILE SUBUNIT"/>
    <property type="match status" value="1"/>
</dbReference>
<dbReference type="STRING" id="69004.A0A182Q418"/>
<keyword evidence="3" id="KW-0732">Signal</keyword>
<dbReference type="InterPro" id="IPR001611">
    <property type="entry name" value="Leu-rich_rpt"/>
</dbReference>
<sequence length="448" mass="49625">MVILRGKILQSLLILWILMQTGPLPCRCQCEEEGFYYCGIGQVNMTSDGAAKLRKLIDTLNEWTTIAIEKLIVSNSASGPFLQRIAPLTEQITFAAYRDPVFQIPEGNTIGEFDINGSGKLRSIVAGSTSHVQLLFVEDCLLDRLPPTLPKLEALQALSLTQCALTTVRLDMLAANLKLTYVDLSRNQIRQLIPVTSPPQQTSAIASLILTANRLERLDMAIFAFLPALQMLDVRSNRIVHLDATASVTYRSLERLLLSANLITTFDTRNITLLKLSTLTVDDNALTDIPTHWGTIPNLRVLGFDTNYLTRIDMSVFRSFPTLQGIYISGNRIQSIRTSSPVVLPMLELLIFEDNLITSVNLTGCDFANVTIMSFINNSLTTVPPVFQRLPKVRLSLLSNPLKCSNLASFKNRIADDRLHVSEDSDYAPCRTTSSISLGRNVTGCCNT</sequence>
<dbReference type="EnsemblMetazoa" id="AFAF002647-RA">
    <property type="protein sequence ID" value="AFAF002647-PA"/>
    <property type="gene ID" value="AFAF002647"/>
</dbReference>
<proteinExistence type="predicted"/>
<dbReference type="FunFam" id="3.80.10.10:FF:001054">
    <property type="entry name" value="AGAP007467-PA"/>
    <property type="match status" value="1"/>
</dbReference>
<evidence type="ECO:0000256" key="3">
    <source>
        <dbReference type="SAM" id="SignalP"/>
    </source>
</evidence>
<keyword evidence="1" id="KW-0433">Leucine-rich repeat</keyword>
<dbReference type="Pfam" id="PF13855">
    <property type="entry name" value="LRR_8"/>
    <property type="match status" value="2"/>
</dbReference>
<dbReference type="InterPro" id="IPR050333">
    <property type="entry name" value="SLRP"/>
</dbReference>
<dbReference type="SUPFAM" id="SSF52058">
    <property type="entry name" value="L domain-like"/>
    <property type="match status" value="1"/>
</dbReference>
<dbReference type="PANTHER" id="PTHR45712">
    <property type="entry name" value="AGAP008170-PA"/>
    <property type="match status" value="1"/>
</dbReference>
<dbReference type="SMART" id="SM00369">
    <property type="entry name" value="LRR_TYP"/>
    <property type="match status" value="5"/>
</dbReference>
<evidence type="ECO:0000313" key="5">
    <source>
        <dbReference type="Proteomes" id="UP000075886"/>
    </source>
</evidence>
<dbReference type="AlphaFoldDB" id="A0A182Q418"/>
<dbReference type="InterPro" id="IPR032675">
    <property type="entry name" value="LRR_dom_sf"/>
</dbReference>
<evidence type="ECO:0000256" key="1">
    <source>
        <dbReference type="ARBA" id="ARBA00022614"/>
    </source>
</evidence>